<gene>
    <name evidence="2" type="ORF">CEUSTIGMA_g3783.t1</name>
</gene>
<feature type="region of interest" description="Disordered" evidence="1">
    <location>
        <begin position="77"/>
        <end position="116"/>
    </location>
</feature>
<protein>
    <submittedName>
        <fullName evidence="2">Uncharacterized protein</fullName>
    </submittedName>
</protein>
<reference evidence="2 3" key="1">
    <citation type="submission" date="2017-08" db="EMBL/GenBank/DDBJ databases">
        <title>Acidophilic green algal genome provides insights into adaptation to an acidic environment.</title>
        <authorList>
            <person name="Hirooka S."/>
            <person name="Hirose Y."/>
            <person name="Kanesaki Y."/>
            <person name="Higuchi S."/>
            <person name="Fujiwara T."/>
            <person name="Onuma R."/>
            <person name="Era A."/>
            <person name="Ohbayashi R."/>
            <person name="Uzuka A."/>
            <person name="Nozaki H."/>
            <person name="Yoshikawa H."/>
            <person name="Miyagishima S.Y."/>
        </authorList>
    </citation>
    <scope>NUCLEOTIDE SEQUENCE [LARGE SCALE GENOMIC DNA]</scope>
    <source>
        <strain evidence="2 3">NIES-2499</strain>
    </source>
</reference>
<evidence type="ECO:0000256" key="1">
    <source>
        <dbReference type="SAM" id="MobiDB-lite"/>
    </source>
</evidence>
<dbReference type="EMBL" id="BEGY01000017">
    <property type="protein sequence ID" value="GAX76337.1"/>
    <property type="molecule type" value="Genomic_DNA"/>
</dbReference>
<evidence type="ECO:0000313" key="2">
    <source>
        <dbReference type="EMBL" id="GAX76337.1"/>
    </source>
</evidence>
<comment type="caution">
    <text evidence="2">The sequence shown here is derived from an EMBL/GenBank/DDBJ whole genome shotgun (WGS) entry which is preliminary data.</text>
</comment>
<accession>A0A250WZS4</accession>
<dbReference type="Proteomes" id="UP000232323">
    <property type="component" value="Unassembled WGS sequence"/>
</dbReference>
<dbReference type="AlphaFoldDB" id="A0A250WZS4"/>
<sequence>MLERAARVKKPVRKLDTAFRLAALLVAATEEDATRSVSKELSCYEKDATVSPVSASALDDVDDVQIPVSLTSKKMGGNYTNNCSHASELPASPGKAPLDSNKRSPHQGLGRVASPPTSASDFILRFTQKKSSERLPPKILFLDWAKGEDIGPSLSSLLHEVEALQFSPAKFSRKAISEAVIQLLPVAYCNINSPDDTDTSNGRKPSKDVAEALAADKSEPLMHKVFFTVVMLFLVSPPKQNEGLFNAATAKGRALYLPYLLQQRGGSADYEG</sequence>
<proteinExistence type="predicted"/>
<name>A0A250WZS4_9CHLO</name>
<keyword evidence="3" id="KW-1185">Reference proteome</keyword>
<evidence type="ECO:0000313" key="3">
    <source>
        <dbReference type="Proteomes" id="UP000232323"/>
    </source>
</evidence>
<organism evidence="2 3">
    <name type="scientific">Chlamydomonas eustigma</name>
    <dbReference type="NCBI Taxonomy" id="1157962"/>
    <lineage>
        <taxon>Eukaryota</taxon>
        <taxon>Viridiplantae</taxon>
        <taxon>Chlorophyta</taxon>
        <taxon>core chlorophytes</taxon>
        <taxon>Chlorophyceae</taxon>
        <taxon>CS clade</taxon>
        <taxon>Chlamydomonadales</taxon>
        <taxon>Chlamydomonadaceae</taxon>
        <taxon>Chlamydomonas</taxon>
    </lineage>
</organism>